<reference evidence="2 3" key="1">
    <citation type="journal article" date="2018" name="Front. Plant Sci.">
        <title>Red Clover (Trifolium pratense) and Zigzag Clover (T. medium) - A Picture of Genomic Similarities and Differences.</title>
        <authorList>
            <person name="Dluhosova J."/>
            <person name="Istvanek J."/>
            <person name="Nedelnik J."/>
            <person name="Repkova J."/>
        </authorList>
    </citation>
    <scope>NUCLEOTIDE SEQUENCE [LARGE SCALE GENOMIC DNA]</scope>
    <source>
        <strain evidence="3">cv. 10/8</strain>
        <tissue evidence="2">Leaf</tissue>
    </source>
</reference>
<dbReference type="AlphaFoldDB" id="A0A392URF5"/>
<name>A0A392URF5_9FABA</name>
<dbReference type="Proteomes" id="UP000265520">
    <property type="component" value="Unassembled WGS sequence"/>
</dbReference>
<gene>
    <name evidence="2" type="ORF">A2U01_0099879</name>
</gene>
<evidence type="ECO:0000256" key="1">
    <source>
        <dbReference type="SAM" id="MobiDB-lite"/>
    </source>
</evidence>
<organism evidence="2 3">
    <name type="scientific">Trifolium medium</name>
    <dbReference type="NCBI Taxonomy" id="97028"/>
    <lineage>
        <taxon>Eukaryota</taxon>
        <taxon>Viridiplantae</taxon>
        <taxon>Streptophyta</taxon>
        <taxon>Embryophyta</taxon>
        <taxon>Tracheophyta</taxon>
        <taxon>Spermatophyta</taxon>
        <taxon>Magnoliopsida</taxon>
        <taxon>eudicotyledons</taxon>
        <taxon>Gunneridae</taxon>
        <taxon>Pentapetalae</taxon>
        <taxon>rosids</taxon>
        <taxon>fabids</taxon>
        <taxon>Fabales</taxon>
        <taxon>Fabaceae</taxon>
        <taxon>Papilionoideae</taxon>
        <taxon>50 kb inversion clade</taxon>
        <taxon>NPAAA clade</taxon>
        <taxon>Hologalegina</taxon>
        <taxon>IRL clade</taxon>
        <taxon>Trifolieae</taxon>
        <taxon>Trifolium</taxon>
    </lineage>
</organism>
<keyword evidence="3" id="KW-1185">Reference proteome</keyword>
<sequence length="46" mass="5426">MQDLLSRAQRYINYKEKMLGERAEKYKNPSKREGKSKEGGGRKTHK</sequence>
<protein>
    <submittedName>
        <fullName evidence="2">Uncharacterized protein</fullName>
    </submittedName>
</protein>
<dbReference type="EMBL" id="LXQA010954794">
    <property type="protein sequence ID" value="MCI78608.1"/>
    <property type="molecule type" value="Genomic_DNA"/>
</dbReference>
<proteinExistence type="predicted"/>
<feature type="region of interest" description="Disordered" evidence="1">
    <location>
        <begin position="17"/>
        <end position="46"/>
    </location>
</feature>
<evidence type="ECO:0000313" key="3">
    <source>
        <dbReference type="Proteomes" id="UP000265520"/>
    </source>
</evidence>
<feature type="non-terminal residue" evidence="2">
    <location>
        <position position="46"/>
    </location>
</feature>
<comment type="caution">
    <text evidence="2">The sequence shown here is derived from an EMBL/GenBank/DDBJ whole genome shotgun (WGS) entry which is preliminary data.</text>
</comment>
<accession>A0A392URF5</accession>
<evidence type="ECO:0000313" key="2">
    <source>
        <dbReference type="EMBL" id="MCI78608.1"/>
    </source>
</evidence>